<feature type="region of interest" description="Disordered" evidence="1">
    <location>
        <begin position="58"/>
        <end position="99"/>
    </location>
</feature>
<dbReference type="Gene3D" id="3.90.70.10">
    <property type="entry name" value="Cysteine proteinases"/>
    <property type="match status" value="1"/>
</dbReference>
<feature type="compositionally biased region" description="Low complexity" evidence="1">
    <location>
        <begin position="66"/>
        <end position="99"/>
    </location>
</feature>
<dbReference type="CDD" id="cd14294">
    <property type="entry name" value="UBA1_UBP5_like"/>
    <property type="match status" value="1"/>
</dbReference>
<dbReference type="InterPro" id="IPR015940">
    <property type="entry name" value="UBA"/>
</dbReference>
<keyword evidence="4" id="KW-1185">Reference proteome</keyword>
<feature type="domain" description="UBA" evidence="2">
    <location>
        <begin position="101"/>
        <end position="142"/>
    </location>
</feature>
<proteinExistence type="predicted"/>
<evidence type="ECO:0000256" key="1">
    <source>
        <dbReference type="SAM" id="MobiDB-lite"/>
    </source>
</evidence>
<dbReference type="OrthoDB" id="361536at2759"/>
<evidence type="ECO:0000313" key="4">
    <source>
        <dbReference type="Proteomes" id="UP000236333"/>
    </source>
</evidence>
<dbReference type="GO" id="GO:0004843">
    <property type="term" value="F:cysteine-type deubiquitinase activity"/>
    <property type="evidence" value="ECO:0007669"/>
    <property type="project" value="InterPro"/>
</dbReference>
<dbReference type="SMART" id="SM00165">
    <property type="entry name" value="UBA"/>
    <property type="match status" value="1"/>
</dbReference>
<dbReference type="Proteomes" id="UP000236333">
    <property type="component" value="Unassembled WGS sequence"/>
</dbReference>
<dbReference type="SUPFAM" id="SSF54001">
    <property type="entry name" value="Cysteine proteinases"/>
    <property type="match status" value="1"/>
</dbReference>
<dbReference type="Gene3D" id="1.10.8.10">
    <property type="entry name" value="DNA helicase RuvA subunit, C-terminal domain"/>
    <property type="match status" value="1"/>
</dbReference>
<feature type="non-terminal residue" evidence="3">
    <location>
        <position position="174"/>
    </location>
</feature>
<organism evidence="3 4">
    <name type="scientific">Tetrabaena socialis</name>
    <dbReference type="NCBI Taxonomy" id="47790"/>
    <lineage>
        <taxon>Eukaryota</taxon>
        <taxon>Viridiplantae</taxon>
        <taxon>Chlorophyta</taxon>
        <taxon>core chlorophytes</taxon>
        <taxon>Chlorophyceae</taxon>
        <taxon>CS clade</taxon>
        <taxon>Chlamydomonadales</taxon>
        <taxon>Tetrabaenaceae</taxon>
        <taxon>Tetrabaena</taxon>
    </lineage>
</organism>
<protein>
    <submittedName>
        <fullName evidence="3">Ubiquitin carboxyl-terminal hydrolase 5</fullName>
    </submittedName>
</protein>
<name>A0A2J7WMB8_9CHLO</name>
<dbReference type="InterPro" id="IPR009060">
    <property type="entry name" value="UBA-like_sf"/>
</dbReference>
<keyword evidence="3" id="KW-0378">Hydrolase</keyword>
<dbReference type="PROSITE" id="PS50030">
    <property type="entry name" value="UBA"/>
    <property type="match status" value="1"/>
</dbReference>
<dbReference type="AlphaFoldDB" id="A0A2J7WMB8"/>
<dbReference type="EMBL" id="PGGS01005510">
    <property type="protein sequence ID" value="PNG64668.1"/>
    <property type="molecule type" value="Genomic_DNA"/>
</dbReference>
<dbReference type="Pfam" id="PF00443">
    <property type="entry name" value="UCH"/>
    <property type="match status" value="1"/>
</dbReference>
<dbReference type="GO" id="GO:0016579">
    <property type="term" value="P:protein deubiquitination"/>
    <property type="evidence" value="ECO:0007669"/>
    <property type="project" value="InterPro"/>
</dbReference>
<evidence type="ECO:0000313" key="3">
    <source>
        <dbReference type="EMBL" id="PNG64668.1"/>
    </source>
</evidence>
<dbReference type="InterPro" id="IPR001394">
    <property type="entry name" value="Peptidase_C19_UCH"/>
</dbReference>
<reference evidence="3 4" key="1">
    <citation type="journal article" date="2017" name="Mol. Biol. Evol.">
        <title>The 4-celled Tetrabaena socialis nuclear genome reveals the essential components for genetic control of cell number at the origin of multicellularity in the volvocine lineage.</title>
        <authorList>
            <person name="Featherston J."/>
            <person name="Arakaki Y."/>
            <person name="Hanschen E.R."/>
            <person name="Ferris P.J."/>
            <person name="Michod R.E."/>
            <person name="Olson B.J.S.C."/>
            <person name="Nozaki H."/>
            <person name="Durand P.M."/>
        </authorList>
    </citation>
    <scope>NUCLEOTIDE SEQUENCE [LARGE SCALE GENOMIC DNA]</scope>
    <source>
        <strain evidence="3 4">NIES-571</strain>
    </source>
</reference>
<sequence>LGGRCTTATKRTRFASFPPYLLVQINRYFQDQDWTLKKMEVLVEVPDALNLEQLRAAGPQPGETLQPADAPQQQQQPAPQGGPQPGGEQAAQQQAGAARAAPDEALVAALMDMGFGANACRRAAVAVGNSGAEAAMEWLLGHLEDADVNDPLPGGAGMGLLGHLEDADVNDPLR</sequence>
<dbReference type="SUPFAM" id="SSF46934">
    <property type="entry name" value="UBA-like"/>
    <property type="match status" value="1"/>
</dbReference>
<dbReference type="InterPro" id="IPR038765">
    <property type="entry name" value="Papain-like_cys_pep_sf"/>
</dbReference>
<accession>A0A2J7WMB8</accession>
<comment type="caution">
    <text evidence="3">The sequence shown here is derived from an EMBL/GenBank/DDBJ whole genome shotgun (WGS) entry which is preliminary data.</text>
</comment>
<evidence type="ECO:0000259" key="2">
    <source>
        <dbReference type="PROSITE" id="PS50030"/>
    </source>
</evidence>
<feature type="non-terminal residue" evidence="3">
    <location>
        <position position="1"/>
    </location>
</feature>
<gene>
    <name evidence="3" type="ORF">TSOC_015442</name>
</gene>
<dbReference type="Pfam" id="PF22562">
    <property type="entry name" value="UBA_7"/>
    <property type="match status" value="1"/>
</dbReference>